<feature type="region of interest" description="Disordered" evidence="2">
    <location>
        <begin position="336"/>
        <end position="506"/>
    </location>
</feature>
<feature type="compositionally biased region" description="Polar residues" evidence="2">
    <location>
        <begin position="52"/>
        <end position="72"/>
    </location>
</feature>
<feature type="compositionally biased region" description="Basic and acidic residues" evidence="2">
    <location>
        <begin position="241"/>
        <end position="250"/>
    </location>
</feature>
<dbReference type="PANTHER" id="PTHR23172:SF19">
    <property type="entry name" value="J DOMAIN-CONTAINING PROTEIN"/>
    <property type="match status" value="1"/>
</dbReference>
<dbReference type="InterPro" id="IPR036869">
    <property type="entry name" value="J_dom_sf"/>
</dbReference>
<dbReference type="GO" id="GO:0031982">
    <property type="term" value="C:vesicle"/>
    <property type="evidence" value="ECO:0007669"/>
    <property type="project" value="TreeGrafter"/>
</dbReference>
<dbReference type="SUPFAM" id="SSF46934">
    <property type="entry name" value="UBA-like"/>
    <property type="match status" value="1"/>
</dbReference>
<dbReference type="Proteomes" id="UP000253664">
    <property type="component" value="Unassembled WGS sequence"/>
</dbReference>
<dbReference type="SUPFAM" id="SSF48452">
    <property type="entry name" value="TPR-like"/>
    <property type="match status" value="1"/>
</dbReference>
<feature type="region of interest" description="Disordered" evidence="2">
    <location>
        <begin position="266"/>
        <end position="316"/>
    </location>
</feature>
<feature type="compositionally biased region" description="Low complexity" evidence="2">
    <location>
        <begin position="410"/>
        <end position="424"/>
    </location>
</feature>
<dbReference type="AlphaFoldDB" id="A0A367KZU2"/>
<feature type="region of interest" description="Disordered" evidence="2">
    <location>
        <begin position="199"/>
        <end position="250"/>
    </location>
</feature>
<dbReference type="GO" id="GO:0072318">
    <property type="term" value="P:clathrin coat disassembly"/>
    <property type="evidence" value="ECO:0007669"/>
    <property type="project" value="TreeGrafter"/>
</dbReference>
<dbReference type="PROSITE" id="PS50030">
    <property type="entry name" value="UBA"/>
    <property type="match status" value="1"/>
</dbReference>
<feature type="compositionally biased region" description="Basic and acidic residues" evidence="2">
    <location>
        <begin position="81"/>
        <end position="95"/>
    </location>
</feature>
<dbReference type="EMBL" id="LKCN02000024">
    <property type="protein sequence ID" value="RCI07713.1"/>
    <property type="molecule type" value="Genomic_DNA"/>
</dbReference>
<feature type="compositionally biased region" description="Polar residues" evidence="2">
    <location>
        <begin position="152"/>
        <end position="161"/>
    </location>
</feature>
<dbReference type="FunFam" id="1.10.287.110:FF:000002">
    <property type="entry name" value="putative tyrosine-protein phosphatase auxilin isoform X2"/>
    <property type="match status" value="1"/>
</dbReference>
<dbReference type="SUPFAM" id="SSF46565">
    <property type="entry name" value="Chaperone J-domain"/>
    <property type="match status" value="1"/>
</dbReference>
<dbReference type="GO" id="GO:0030276">
    <property type="term" value="F:clathrin binding"/>
    <property type="evidence" value="ECO:0007669"/>
    <property type="project" value="TreeGrafter"/>
</dbReference>
<protein>
    <recommendedName>
        <fullName evidence="3">UBA domain-containing protein</fullName>
    </recommendedName>
</protein>
<dbReference type="Gene3D" id="1.10.8.10">
    <property type="entry name" value="DNA helicase RuvA subunit, C-terminal domain"/>
    <property type="match status" value="1"/>
</dbReference>
<reference evidence="4 5" key="1">
    <citation type="journal article" date="2015" name="BMC Genomics">
        <title>Insights from the genome of Ophiocordyceps polyrhachis-furcata to pathogenicity and host specificity in insect fungi.</title>
        <authorList>
            <person name="Wichadakul D."/>
            <person name="Kobmoo N."/>
            <person name="Ingsriswang S."/>
            <person name="Tangphatsornruang S."/>
            <person name="Chantasingh D."/>
            <person name="Luangsa-ard J.J."/>
            <person name="Eurwilaichitr L."/>
        </authorList>
    </citation>
    <scope>NUCLEOTIDE SEQUENCE [LARGE SCALE GENOMIC DNA]</scope>
    <source>
        <strain evidence="4 5">BCC 54312</strain>
    </source>
</reference>
<evidence type="ECO:0000256" key="2">
    <source>
        <dbReference type="SAM" id="MobiDB-lite"/>
    </source>
</evidence>
<feature type="compositionally biased region" description="Pro residues" evidence="2">
    <location>
        <begin position="14"/>
        <end position="30"/>
    </location>
</feature>
<feature type="coiled-coil region" evidence="1">
    <location>
        <begin position="686"/>
        <end position="713"/>
    </location>
</feature>
<gene>
    <name evidence="4" type="ORF">L249_5713</name>
</gene>
<dbReference type="PANTHER" id="PTHR23172">
    <property type="entry name" value="AUXILIN/CYCLIN G-ASSOCIATED KINASE-RELATED"/>
    <property type="match status" value="1"/>
</dbReference>
<feature type="compositionally biased region" description="Basic and acidic residues" evidence="2">
    <location>
        <begin position="210"/>
        <end position="232"/>
    </location>
</feature>
<organism evidence="4 5">
    <name type="scientific">Ophiocordyceps polyrhachis-furcata BCC 54312</name>
    <dbReference type="NCBI Taxonomy" id="1330021"/>
    <lineage>
        <taxon>Eukaryota</taxon>
        <taxon>Fungi</taxon>
        <taxon>Dikarya</taxon>
        <taxon>Ascomycota</taxon>
        <taxon>Pezizomycotina</taxon>
        <taxon>Sordariomycetes</taxon>
        <taxon>Hypocreomycetidae</taxon>
        <taxon>Hypocreales</taxon>
        <taxon>Ophiocordycipitaceae</taxon>
        <taxon>Ophiocordyceps</taxon>
    </lineage>
</organism>
<dbReference type="InterPro" id="IPR015940">
    <property type="entry name" value="UBA"/>
</dbReference>
<dbReference type="Gene3D" id="1.10.287.110">
    <property type="entry name" value="DnaJ domain"/>
    <property type="match status" value="1"/>
</dbReference>
<evidence type="ECO:0000313" key="4">
    <source>
        <dbReference type="EMBL" id="RCI07713.1"/>
    </source>
</evidence>
<evidence type="ECO:0000259" key="3">
    <source>
        <dbReference type="PROSITE" id="PS50030"/>
    </source>
</evidence>
<dbReference type="Gene3D" id="1.25.40.10">
    <property type="entry name" value="Tetratricopeptide repeat domain"/>
    <property type="match status" value="1"/>
</dbReference>
<feature type="domain" description="UBA" evidence="3">
    <location>
        <begin position="245"/>
        <end position="291"/>
    </location>
</feature>
<dbReference type="OrthoDB" id="1717591at2759"/>
<feature type="compositionally biased region" description="Basic and acidic residues" evidence="2">
    <location>
        <begin position="290"/>
        <end position="300"/>
    </location>
</feature>
<evidence type="ECO:0000256" key="1">
    <source>
        <dbReference type="SAM" id="Coils"/>
    </source>
</evidence>
<feature type="region of interest" description="Disordered" evidence="2">
    <location>
        <begin position="662"/>
        <end position="686"/>
    </location>
</feature>
<dbReference type="GO" id="GO:0005737">
    <property type="term" value="C:cytoplasm"/>
    <property type="evidence" value="ECO:0007669"/>
    <property type="project" value="TreeGrafter"/>
</dbReference>
<accession>A0A367KZU2</accession>
<feature type="compositionally biased region" description="Low complexity" evidence="2">
    <location>
        <begin position="476"/>
        <end position="492"/>
    </location>
</feature>
<dbReference type="FunFam" id="1.25.40.10:FF:000354">
    <property type="entry name" value="UBA domain-containing protein 7"/>
    <property type="match status" value="1"/>
</dbReference>
<evidence type="ECO:0000313" key="5">
    <source>
        <dbReference type="Proteomes" id="UP000253664"/>
    </source>
</evidence>
<name>A0A367KZU2_9HYPO</name>
<comment type="caution">
    <text evidence="4">The sequence shown here is derived from an EMBL/GenBank/DDBJ whole genome shotgun (WGS) entry which is preliminary data.</text>
</comment>
<feature type="compositionally biased region" description="Basic and acidic residues" evidence="2">
    <location>
        <begin position="353"/>
        <end position="367"/>
    </location>
</feature>
<keyword evidence="1" id="KW-0175">Coiled coil</keyword>
<proteinExistence type="predicted"/>
<keyword evidence="5" id="KW-1185">Reference proteome</keyword>
<dbReference type="InterPro" id="IPR009060">
    <property type="entry name" value="UBA-like_sf"/>
</dbReference>
<sequence>MDDLSGLDWSKPAAAPPKQQPPKPRPPPNQPMASLQPKPSAASFLPAKPAQQKDSFSNLVSFGPNKASQNLSLAERQAQLEAEKRKRDEERRKVSEAQFGSGLQWDALGSRAFTPSPNLQPPAAAADEDDLFAAFNKDTKVDNASHYPPPSSERSISSDGRQLNLRDPKAWKPITAEDDDDPFGLNELKSCTAAPVIATDEDDFLGDLAKPVDEVRRKRQEAARPEPGKPIEPDDTSSSEEDVRQSDDALDRAVAQLVDYGFSPADAMRGLKHSGGGSANPQAAANWLLDEAHRNAERKSQGRSASAGPKNEADFTRSAAAVGNSFFKTANSLWKTGQKKMQQAVADFQQEGDTGRPRWMRDAHQEQRTSAGDARATDEALALESGGRPAPVHADRKAMPQHNSGRGTWSTPSSGSQSRSSPVPRWQQQAPPPAVSDARSRLNRLAADDDSDSFSGHVRRRKPEKQADLMLDTTEAPQPVRTAAAQRPARAQIHNNSPPKMAPPRRVPPINPAALQASTRHRIQGTAHFKRGDFAMAHSSYSSSMAGVPATHPLMIVLLTNRALTALKTGEPKQAVSDTDEALKLIGPGRGRDETVAVRGEGGQEETKPLTELYGKALSRKAEALEQMEKWADAGAVWHLCVEAGVGGPTAVKGRQRCQEALAPKKKPATTTAVKRPPRTSAPAKTSAAVERLREANQAAAREEDEKFALAEQVDSRISAWRDGKRDNLRALLGSLDKVLWANSGWKTVGMHELVMANRVKVVYMKAIAKTHPDKLPQDASTEVRLVAGLVFSTLNESWDRFKADNGL</sequence>
<feature type="region of interest" description="Disordered" evidence="2">
    <location>
        <begin position="1"/>
        <end position="186"/>
    </location>
</feature>
<dbReference type="STRING" id="1330021.A0A367KZU2"/>
<dbReference type="InterPro" id="IPR011990">
    <property type="entry name" value="TPR-like_helical_dom_sf"/>
</dbReference>
<dbReference type="GO" id="GO:0072583">
    <property type="term" value="P:clathrin-dependent endocytosis"/>
    <property type="evidence" value="ECO:0007669"/>
    <property type="project" value="TreeGrafter"/>
</dbReference>